<name>E6TZZ6_EVAC2</name>
<dbReference type="EMBL" id="CP002394">
    <property type="protein sequence ID" value="ADU29000.1"/>
    <property type="molecule type" value="Genomic_DNA"/>
</dbReference>
<organism evidence="5 6">
    <name type="scientific">Evansella cellulosilytica (strain ATCC 21833 / DSM 2522 / FERM P-1141 / JCM 9156 / N-4)</name>
    <name type="common">Bacillus cellulosilyticus</name>
    <dbReference type="NCBI Taxonomy" id="649639"/>
    <lineage>
        <taxon>Bacteria</taxon>
        <taxon>Bacillati</taxon>
        <taxon>Bacillota</taxon>
        <taxon>Bacilli</taxon>
        <taxon>Bacillales</taxon>
        <taxon>Bacillaceae</taxon>
        <taxon>Evansella</taxon>
    </lineage>
</organism>
<dbReference type="InterPro" id="IPR001647">
    <property type="entry name" value="HTH_TetR"/>
</dbReference>
<keyword evidence="6" id="KW-1185">Reference proteome</keyword>
<reference evidence="5" key="1">
    <citation type="submission" date="2010-12" db="EMBL/GenBank/DDBJ databases">
        <title>Complete sequence of Bacillus cellulosilyticus DSM 2522.</title>
        <authorList>
            <consortium name="US DOE Joint Genome Institute"/>
            <person name="Lucas S."/>
            <person name="Copeland A."/>
            <person name="Lapidus A."/>
            <person name="Cheng J.-F."/>
            <person name="Bruce D."/>
            <person name="Goodwin L."/>
            <person name="Pitluck S."/>
            <person name="Chertkov O."/>
            <person name="Detter J.C."/>
            <person name="Han C."/>
            <person name="Tapia R."/>
            <person name="Land M."/>
            <person name="Hauser L."/>
            <person name="Jeffries C."/>
            <person name="Kyrpides N."/>
            <person name="Ivanova N."/>
            <person name="Mikhailova N."/>
            <person name="Brumm P."/>
            <person name="Mead D."/>
            <person name="Woyke T."/>
        </authorList>
    </citation>
    <scope>NUCLEOTIDE SEQUENCE [LARGE SCALE GENOMIC DNA]</scope>
    <source>
        <strain evidence="5">DSM 2522</strain>
    </source>
</reference>
<dbReference type="SUPFAM" id="SSF46689">
    <property type="entry name" value="Homeodomain-like"/>
    <property type="match status" value="1"/>
</dbReference>
<proteinExistence type="predicted"/>
<sequence>MMASKEKLILEAAIKLFSIKGFDATSIQDIANECGIAKGSFYSYFKSKDVLLLETLNYYFSNIESRVKTVGEMDLAPRDKFVKQLAYFFEGVFEHKEFIITQAYEQAIPLNESIKQTLFQKQNKTRRFFQNGLLSLYGEEVKPYLWDLSIMLEGMFHSYIRMFLIDENGLEINKLALFIVNRIDDIVTGLMKTKEAPILSKNEMEHINKILGLSKEDQKLTAIDLLEEMKSAVEHVEDNNDILITLEVLEEELSREKPRDVVIQGMLANLNGIAKLESQLKELKSVLTNG</sequence>
<dbReference type="Proteomes" id="UP000001401">
    <property type="component" value="Chromosome"/>
</dbReference>
<dbReference type="InterPro" id="IPR009057">
    <property type="entry name" value="Homeodomain-like_sf"/>
</dbReference>
<dbReference type="PRINTS" id="PR00455">
    <property type="entry name" value="HTHTETR"/>
</dbReference>
<evidence type="ECO:0000259" key="4">
    <source>
        <dbReference type="PROSITE" id="PS50977"/>
    </source>
</evidence>
<evidence type="ECO:0000256" key="1">
    <source>
        <dbReference type="ARBA" id="ARBA00022491"/>
    </source>
</evidence>
<dbReference type="PANTHER" id="PTHR43479:SF22">
    <property type="entry name" value="TRANSCRIPTIONAL REGULATOR, TETR FAMILY"/>
    <property type="match status" value="1"/>
</dbReference>
<keyword evidence="1" id="KW-0678">Repressor</keyword>
<dbReference type="Gene3D" id="1.10.357.10">
    <property type="entry name" value="Tetracycline Repressor, domain 2"/>
    <property type="match status" value="1"/>
</dbReference>
<keyword evidence="2 3" id="KW-0238">DNA-binding</keyword>
<dbReference type="InterPro" id="IPR050624">
    <property type="entry name" value="HTH-type_Tx_Regulator"/>
</dbReference>
<evidence type="ECO:0000256" key="2">
    <source>
        <dbReference type="ARBA" id="ARBA00023125"/>
    </source>
</evidence>
<dbReference type="RefSeq" id="WP_013487341.1">
    <property type="nucleotide sequence ID" value="NC_014829.1"/>
</dbReference>
<dbReference type="HOGENOM" id="CLU_063824_1_1_9"/>
<accession>E6TZZ6</accession>
<gene>
    <name evidence="5" type="ordered locus">Bcell_0719</name>
</gene>
<feature type="DNA-binding region" description="H-T-H motif" evidence="3">
    <location>
        <begin position="26"/>
        <end position="45"/>
    </location>
</feature>
<dbReference type="eggNOG" id="COG1309">
    <property type="taxonomic scope" value="Bacteria"/>
</dbReference>
<dbReference type="PROSITE" id="PS50977">
    <property type="entry name" value="HTH_TETR_2"/>
    <property type="match status" value="1"/>
</dbReference>
<dbReference type="InterPro" id="IPR023772">
    <property type="entry name" value="DNA-bd_HTH_TetR-type_CS"/>
</dbReference>
<dbReference type="PROSITE" id="PS01081">
    <property type="entry name" value="HTH_TETR_1"/>
    <property type="match status" value="1"/>
</dbReference>
<dbReference type="KEGG" id="bco:Bcell_0719"/>
<feature type="domain" description="HTH tetR-type" evidence="4">
    <location>
        <begin position="3"/>
        <end position="63"/>
    </location>
</feature>
<dbReference type="PANTHER" id="PTHR43479">
    <property type="entry name" value="ACREF/ENVCD OPERON REPRESSOR-RELATED"/>
    <property type="match status" value="1"/>
</dbReference>
<evidence type="ECO:0000313" key="5">
    <source>
        <dbReference type="EMBL" id="ADU29000.1"/>
    </source>
</evidence>
<protein>
    <submittedName>
        <fullName evidence="5">Transcriptional regulator, TetR family</fullName>
    </submittedName>
</protein>
<dbReference type="Pfam" id="PF00440">
    <property type="entry name" value="TetR_N"/>
    <property type="match status" value="1"/>
</dbReference>
<evidence type="ECO:0000256" key="3">
    <source>
        <dbReference type="PROSITE-ProRule" id="PRU00335"/>
    </source>
</evidence>
<dbReference type="AlphaFoldDB" id="E6TZZ6"/>
<evidence type="ECO:0000313" key="6">
    <source>
        <dbReference type="Proteomes" id="UP000001401"/>
    </source>
</evidence>
<dbReference type="GO" id="GO:0003677">
    <property type="term" value="F:DNA binding"/>
    <property type="evidence" value="ECO:0007669"/>
    <property type="project" value="UniProtKB-UniRule"/>
</dbReference>